<comment type="caution">
    <text evidence="1">The sequence shown here is derived from an EMBL/GenBank/DDBJ whole genome shotgun (WGS) entry which is preliminary data.</text>
</comment>
<gene>
    <name evidence="1" type="ORF">PR048_026590</name>
</gene>
<sequence>MNWPGIEPGSHWWEVSVLIAQPPRVPCRVTVPRLLPEHLTSLSACANQRHENNVCCVAESRAVLQRLVCYLNIRRRCQPAPTSGMKIKNRCKTASAR</sequence>
<dbReference type="EMBL" id="JARBHB010000011">
    <property type="protein sequence ID" value="KAJ8872974.1"/>
    <property type="molecule type" value="Genomic_DNA"/>
</dbReference>
<keyword evidence="2" id="KW-1185">Reference proteome</keyword>
<evidence type="ECO:0000313" key="1">
    <source>
        <dbReference type="EMBL" id="KAJ8872974.1"/>
    </source>
</evidence>
<dbReference type="Proteomes" id="UP001159363">
    <property type="component" value="Chromosome 10"/>
</dbReference>
<proteinExistence type="predicted"/>
<protein>
    <submittedName>
        <fullName evidence="1">Uncharacterized protein</fullName>
    </submittedName>
</protein>
<evidence type="ECO:0000313" key="2">
    <source>
        <dbReference type="Proteomes" id="UP001159363"/>
    </source>
</evidence>
<reference evidence="1 2" key="1">
    <citation type="submission" date="2023-02" db="EMBL/GenBank/DDBJ databases">
        <title>LHISI_Scaffold_Assembly.</title>
        <authorList>
            <person name="Stuart O.P."/>
            <person name="Cleave R."/>
            <person name="Magrath M.J.L."/>
            <person name="Mikheyev A.S."/>
        </authorList>
    </citation>
    <scope>NUCLEOTIDE SEQUENCE [LARGE SCALE GENOMIC DNA]</scope>
    <source>
        <strain evidence="1">Daus_M_001</strain>
        <tissue evidence="1">Leg muscle</tissue>
    </source>
</reference>
<name>A0ABQ9GLR3_9NEOP</name>
<accession>A0ABQ9GLR3</accession>
<organism evidence="1 2">
    <name type="scientific">Dryococelus australis</name>
    <dbReference type="NCBI Taxonomy" id="614101"/>
    <lineage>
        <taxon>Eukaryota</taxon>
        <taxon>Metazoa</taxon>
        <taxon>Ecdysozoa</taxon>
        <taxon>Arthropoda</taxon>
        <taxon>Hexapoda</taxon>
        <taxon>Insecta</taxon>
        <taxon>Pterygota</taxon>
        <taxon>Neoptera</taxon>
        <taxon>Polyneoptera</taxon>
        <taxon>Phasmatodea</taxon>
        <taxon>Verophasmatodea</taxon>
        <taxon>Anareolatae</taxon>
        <taxon>Phasmatidae</taxon>
        <taxon>Eurycanthinae</taxon>
        <taxon>Dryococelus</taxon>
    </lineage>
</organism>